<dbReference type="InterPro" id="IPR027417">
    <property type="entry name" value="P-loop_NTPase"/>
</dbReference>
<evidence type="ECO:0000313" key="2">
    <source>
        <dbReference type="Proteomes" id="UP000466345"/>
    </source>
</evidence>
<dbReference type="EMBL" id="WEGJ01000041">
    <property type="protein sequence ID" value="MQY15893.1"/>
    <property type="molecule type" value="Genomic_DNA"/>
</dbReference>
<proteinExistence type="predicted"/>
<sequence>MTASRSGPAGADLILGGMPARVILLTGPSGSGKSRLAAEAGLPVLRLDDFYKEAGDPTLPVLAGGHGVDWDSPDAWNAEAAVAAIAGLCAAGRTDTPVYDISRSAVTGHRVLDLAGAPLFVAEGIFAAEITAVCAERGLLADALCLSRGAGRTFRRRLLRDLREGRKAPHVLLLRGWRLLQAEPSIVARAVGRGAHACGKREALVRIAAAARASVAG</sequence>
<reference evidence="1 2" key="1">
    <citation type="submission" date="2019-10" db="EMBL/GenBank/DDBJ databases">
        <title>Streptomyces smaragdinus sp. nov. and Streptomyces fabii sp. nov., isolated from the gut of fungus growing-termite Macrotermes natalensis.</title>
        <authorList>
            <person name="Schwitalla J."/>
            <person name="Benndorf R."/>
            <person name="Martin K."/>
            <person name="De Beer W."/>
            <person name="Kaster A.-K."/>
            <person name="Vollmers J."/>
            <person name="Poulsen M."/>
            <person name="Beemelmanns C."/>
        </authorList>
    </citation>
    <scope>NUCLEOTIDE SEQUENCE [LARGE SCALE GENOMIC DNA]</scope>
    <source>
        <strain evidence="1 2">RB5</strain>
    </source>
</reference>
<keyword evidence="2" id="KW-1185">Reference proteome</keyword>
<name>A0A7K0CRC9_9ACTN</name>
<evidence type="ECO:0000313" key="1">
    <source>
        <dbReference type="EMBL" id="MQY15893.1"/>
    </source>
</evidence>
<gene>
    <name evidence="1" type="ORF">SRB5_60850</name>
</gene>
<dbReference type="SUPFAM" id="SSF52540">
    <property type="entry name" value="P-loop containing nucleoside triphosphate hydrolases"/>
    <property type="match status" value="1"/>
</dbReference>
<comment type="caution">
    <text evidence="1">The sequence shown here is derived from an EMBL/GenBank/DDBJ whole genome shotgun (WGS) entry which is preliminary data.</text>
</comment>
<organism evidence="1 2">
    <name type="scientific">Streptomyces smaragdinus</name>
    <dbReference type="NCBI Taxonomy" id="2585196"/>
    <lineage>
        <taxon>Bacteria</taxon>
        <taxon>Bacillati</taxon>
        <taxon>Actinomycetota</taxon>
        <taxon>Actinomycetes</taxon>
        <taxon>Kitasatosporales</taxon>
        <taxon>Streptomycetaceae</taxon>
        <taxon>Streptomyces</taxon>
    </lineage>
</organism>
<protein>
    <recommendedName>
        <fullName evidence="3">ATP-binding protein</fullName>
    </recommendedName>
</protein>
<accession>A0A7K0CRC9</accession>
<dbReference type="Proteomes" id="UP000466345">
    <property type="component" value="Unassembled WGS sequence"/>
</dbReference>
<dbReference type="AlphaFoldDB" id="A0A7K0CRC9"/>
<evidence type="ECO:0008006" key="3">
    <source>
        <dbReference type="Google" id="ProtNLM"/>
    </source>
</evidence>
<dbReference type="Gene3D" id="3.40.50.300">
    <property type="entry name" value="P-loop containing nucleotide triphosphate hydrolases"/>
    <property type="match status" value="1"/>
</dbReference>